<keyword evidence="2" id="KW-1133">Transmembrane helix</keyword>
<keyword evidence="2" id="KW-0472">Membrane</keyword>
<dbReference type="PANTHER" id="PTHR35997">
    <property type="entry name" value="COTTON FIBER PROTEIN-RELATED"/>
    <property type="match status" value="1"/>
</dbReference>
<protein>
    <recommendedName>
        <fullName evidence="5">DUF4408 domain-containing protein</fullName>
    </recommendedName>
</protein>
<accession>A0A438CL68</accession>
<feature type="compositionally biased region" description="Low complexity" evidence="1">
    <location>
        <begin position="90"/>
        <end position="106"/>
    </location>
</feature>
<feature type="transmembrane region" description="Helical" evidence="2">
    <location>
        <begin position="51"/>
        <end position="71"/>
    </location>
</feature>
<feature type="transmembrane region" description="Helical" evidence="2">
    <location>
        <begin position="23"/>
        <end position="39"/>
    </location>
</feature>
<name>A0A438CL68_VITVI</name>
<dbReference type="Proteomes" id="UP000288805">
    <property type="component" value="Unassembled WGS sequence"/>
</dbReference>
<dbReference type="EMBL" id="QGNW01002183">
    <property type="protein sequence ID" value="RVW23956.1"/>
    <property type="molecule type" value="Genomic_DNA"/>
</dbReference>
<dbReference type="PANTHER" id="PTHR35997:SF5">
    <property type="entry name" value="OS09G0539700 PROTEIN"/>
    <property type="match status" value="1"/>
</dbReference>
<organism evidence="3 4">
    <name type="scientific">Vitis vinifera</name>
    <name type="common">Grape</name>
    <dbReference type="NCBI Taxonomy" id="29760"/>
    <lineage>
        <taxon>Eukaryota</taxon>
        <taxon>Viridiplantae</taxon>
        <taxon>Streptophyta</taxon>
        <taxon>Embryophyta</taxon>
        <taxon>Tracheophyta</taxon>
        <taxon>Spermatophyta</taxon>
        <taxon>Magnoliopsida</taxon>
        <taxon>eudicotyledons</taxon>
        <taxon>Gunneridae</taxon>
        <taxon>Pentapetalae</taxon>
        <taxon>rosids</taxon>
        <taxon>Vitales</taxon>
        <taxon>Vitaceae</taxon>
        <taxon>Viteae</taxon>
        <taxon>Vitis</taxon>
    </lineage>
</organism>
<proteinExistence type="predicted"/>
<evidence type="ECO:0000256" key="2">
    <source>
        <dbReference type="SAM" id="Phobius"/>
    </source>
</evidence>
<gene>
    <name evidence="3" type="ORF">CK203_082615</name>
</gene>
<reference evidence="3 4" key="1">
    <citation type="journal article" date="2018" name="PLoS Genet.">
        <title>Population sequencing reveals clonal diversity and ancestral inbreeding in the grapevine cultivar Chardonnay.</title>
        <authorList>
            <person name="Roach M.J."/>
            <person name="Johnson D.L."/>
            <person name="Bohlmann J."/>
            <person name="van Vuuren H.J."/>
            <person name="Jones S.J."/>
            <person name="Pretorius I.S."/>
            <person name="Schmidt S.A."/>
            <person name="Borneman A.R."/>
        </authorList>
    </citation>
    <scope>NUCLEOTIDE SEQUENCE [LARGE SCALE GENOMIC DNA]</scope>
    <source>
        <strain evidence="4">cv. Chardonnay</strain>
        <tissue evidence="3">Leaf</tissue>
    </source>
</reference>
<comment type="caution">
    <text evidence="3">The sequence shown here is derived from an EMBL/GenBank/DDBJ whole genome shotgun (WGS) entry which is preliminary data.</text>
</comment>
<evidence type="ECO:0000256" key="1">
    <source>
        <dbReference type="SAM" id="MobiDB-lite"/>
    </source>
</evidence>
<evidence type="ECO:0008006" key="5">
    <source>
        <dbReference type="Google" id="ProtNLM"/>
    </source>
</evidence>
<dbReference type="AlphaFoldDB" id="A0A438CL68"/>
<keyword evidence="2" id="KW-0812">Transmembrane</keyword>
<sequence length="190" mass="21445">MEEAKREEVQRVTVELKHGDDRTHTVLFAAGTALLIAWLKRAVMVCLVEQWRAWVFLALNLVLLAIVFTSARSSTAATTTTGEDEETNESSDNSSSSNNNNSNAEVVEAERKKRRRQCRRSGAAEVGNKHGDCGHKTYRRRSSRVEAERVDEGVDAENRGLSKEELNERVEAFITMFRQHLVLDARRGRS</sequence>
<evidence type="ECO:0000313" key="4">
    <source>
        <dbReference type="Proteomes" id="UP000288805"/>
    </source>
</evidence>
<feature type="region of interest" description="Disordered" evidence="1">
    <location>
        <begin position="74"/>
        <end position="151"/>
    </location>
</feature>
<evidence type="ECO:0000313" key="3">
    <source>
        <dbReference type="EMBL" id="RVW23956.1"/>
    </source>
</evidence>